<proteinExistence type="predicted"/>
<name>A0A834W439_9FABA</name>
<gene>
    <name evidence="5" type="ORF">G2W53_035548</name>
</gene>
<dbReference type="OrthoDB" id="1523883at2759"/>
<dbReference type="Gene3D" id="3.40.50.150">
    <property type="entry name" value="Vaccinia Virus protein VP39"/>
    <property type="match status" value="1"/>
</dbReference>
<dbReference type="SUPFAM" id="SSF53335">
    <property type="entry name" value="S-adenosyl-L-methionine-dependent methyltransferases"/>
    <property type="match status" value="1"/>
</dbReference>
<dbReference type="Pfam" id="PF03492">
    <property type="entry name" value="Methyltransf_7"/>
    <property type="match status" value="1"/>
</dbReference>
<sequence length="374" mass="41986">MERSMENEELSKAFVQSFAMKGGDGPHSYAQNSSIQRLAIEAAKNLLHCAISNHFDPNAISSSSSTSPISIVDLGCSTGPNTFIAIQYIIEAIQTQYQSHNLPTPEFQVFFNDQVSNDFNTLFQKLPPNRNYFASGVPGSFHGRLFPRQSLHLIHSSSSLSWVSKLPKEIIRDGSCGAWNKGRIHYAGAPREVVDVYEEHYKKSLEAFLHARAEEIVRNGIMALQIPASQDHVIDDGNDEKLYPGRDLELLGSCLVDMAKLGLVSEEKVDSFNIPMFFPQLKELKKLLLSNEDFSIEQMELLDGKFLSVGNVEMYVSHHRAALEALIEKHFGEGVADELFSRYAKKVLEFPEIMDMQNLKIVLLFVLLKPKLHA</sequence>
<keyword evidence="6" id="KW-1185">Reference proteome</keyword>
<dbReference type="GO" id="GO:0046872">
    <property type="term" value="F:metal ion binding"/>
    <property type="evidence" value="ECO:0007669"/>
    <property type="project" value="UniProtKB-KW"/>
</dbReference>
<accession>A0A834W439</accession>
<evidence type="ECO:0000256" key="3">
    <source>
        <dbReference type="ARBA" id="ARBA00022723"/>
    </source>
</evidence>
<protein>
    <submittedName>
        <fullName evidence="5">Putative S-adenosylmethionine-dependent methyltransferase At5g37990</fullName>
    </submittedName>
</protein>
<dbReference type="InterPro" id="IPR042086">
    <property type="entry name" value="MeTrfase_capping"/>
</dbReference>
<evidence type="ECO:0000256" key="2">
    <source>
        <dbReference type="ARBA" id="ARBA00022679"/>
    </source>
</evidence>
<keyword evidence="3" id="KW-0479">Metal-binding</keyword>
<dbReference type="EMBL" id="JAAIUW010000011">
    <property type="protein sequence ID" value="KAF7808805.1"/>
    <property type="molecule type" value="Genomic_DNA"/>
</dbReference>
<dbReference type="InterPro" id="IPR005299">
    <property type="entry name" value="MeTrfase_7"/>
</dbReference>
<evidence type="ECO:0000313" key="6">
    <source>
        <dbReference type="Proteomes" id="UP000634136"/>
    </source>
</evidence>
<dbReference type="Gene3D" id="1.10.1200.270">
    <property type="entry name" value="Methyltransferase, alpha-helical capping domain"/>
    <property type="match status" value="1"/>
</dbReference>
<dbReference type="GO" id="GO:0008168">
    <property type="term" value="F:methyltransferase activity"/>
    <property type="evidence" value="ECO:0007669"/>
    <property type="project" value="UniProtKB-KW"/>
</dbReference>
<keyword evidence="4" id="KW-0460">Magnesium</keyword>
<evidence type="ECO:0000313" key="5">
    <source>
        <dbReference type="EMBL" id="KAF7808805.1"/>
    </source>
</evidence>
<organism evidence="5 6">
    <name type="scientific">Senna tora</name>
    <dbReference type="NCBI Taxonomy" id="362788"/>
    <lineage>
        <taxon>Eukaryota</taxon>
        <taxon>Viridiplantae</taxon>
        <taxon>Streptophyta</taxon>
        <taxon>Embryophyta</taxon>
        <taxon>Tracheophyta</taxon>
        <taxon>Spermatophyta</taxon>
        <taxon>Magnoliopsida</taxon>
        <taxon>eudicotyledons</taxon>
        <taxon>Gunneridae</taxon>
        <taxon>Pentapetalae</taxon>
        <taxon>rosids</taxon>
        <taxon>fabids</taxon>
        <taxon>Fabales</taxon>
        <taxon>Fabaceae</taxon>
        <taxon>Caesalpinioideae</taxon>
        <taxon>Cassia clade</taxon>
        <taxon>Senna</taxon>
    </lineage>
</organism>
<evidence type="ECO:0000256" key="4">
    <source>
        <dbReference type="ARBA" id="ARBA00022842"/>
    </source>
</evidence>
<reference evidence="5" key="1">
    <citation type="submission" date="2020-09" db="EMBL/GenBank/DDBJ databases">
        <title>Genome-Enabled Discovery of Anthraquinone Biosynthesis in Senna tora.</title>
        <authorList>
            <person name="Kang S.-H."/>
            <person name="Pandey R.P."/>
            <person name="Lee C.-M."/>
            <person name="Sim J.-S."/>
            <person name="Jeong J.-T."/>
            <person name="Choi B.-S."/>
            <person name="Jung M."/>
            <person name="Ginzburg D."/>
            <person name="Zhao K."/>
            <person name="Won S.Y."/>
            <person name="Oh T.-J."/>
            <person name="Yu Y."/>
            <person name="Kim N.-H."/>
            <person name="Lee O.R."/>
            <person name="Lee T.-H."/>
            <person name="Bashyal P."/>
            <person name="Kim T.-S."/>
            <person name="Lee W.-H."/>
            <person name="Kawkins C."/>
            <person name="Kim C.-K."/>
            <person name="Kim J.S."/>
            <person name="Ahn B.O."/>
            <person name="Rhee S.Y."/>
            <person name="Sohng J.K."/>
        </authorList>
    </citation>
    <scope>NUCLEOTIDE SEQUENCE</scope>
    <source>
        <tissue evidence="5">Leaf</tissue>
    </source>
</reference>
<dbReference type="PANTHER" id="PTHR31009">
    <property type="entry name" value="S-ADENOSYL-L-METHIONINE:CARBOXYL METHYLTRANSFERASE FAMILY PROTEIN"/>
    <property type="match status" value="1"/>
</dbReference>
<dbReference type="Proteomes" id="UP000634136">
    <property type="component" value="Unassembled WGS sequence"/>
</dbReference>
<comment type="caution">
    <text evidence="5">The sequence shown here is derived from an EMBL/GenBank/DDBJ whole genome shotgun (WGS) entry which is preliminary data.</text>
</comment>
<keyword evidence="1 5" id="KW-0489">Methyltransferase</keyword>
<dbReference type="AlphaFoldDB" id="A0A834W439"/>
<keyword evidence="2 5" id="KW-0808">Transferase</keyword>
<dbReference type="InterPro" id="IPR029063">
    <property type="entry name" value="SAM-dependent_MTases_sf"/>
</dbReference>
<evidence type="ECO:0000256" key="1">
    <source>
        <dbReference type="ARBA" id="ARBA00022603"/>
    </source>
</evidence>
<dbReference type="GO" id="GO:0032259">
    <property type="term" value="P:methylation"/>
    <property type="evidence" value="ECO:0007669"/>
    <property type="project" value="UniProtKB-KW"/>
</dbReference>